<accession>A0A285IDA8</accession>
<dbReference type="Proteomes" id="UP000219612">
    <property type="component" value="Unassembled WGS sequence"/>
</dbReference>
<dbReference type="AlphaFoldDB" id="A0A285IDA8"/>
<dbReference type="PROSITE" id="PS51725">
    <property type="entry name" value="ABM"/>
    <property type="match status" value="1"/>
</dbReference>
<gene>
    <name evidence="2" type="ORF">SAMN05421748_107335</name>
</gene>
<keyword evidence="2" id="KW-0560">Oxidoreductase</keyword>
<reference evidence="2 3" key="1">
    <citation type="submission" date="2017-09" db="EMBL/GenBank/DDBJ databases">
        <authorList>
            <person name="Ehlers B."/>
            <person name="Leendertz F.H."/>
        </authorList>
    </citation>
    <scope>NUCLEOTIDE SEQUENCE [LARGE SCALE GENOMIC DNA]</scope>
    <source>
        <strain evidence="2 3">CGMCC 4.6857</strain>
    </source>
</reference>
<dbReference type="EMBL" id="OBDY01000007">
    <property type="protein sequence ID" value="SNY45950.1"/>
    <property type="molecule type" value="Genomic_DNA"/>
</dbReference>
<dbReference type="Pfam" id="PF03992">
    <property type="entry name" value="ABM"/>
    <property type="match status" value="1"/>
</dbReference>
<proteinExistence type="predicted"/>
<name>A0A285IDA8_9ACTN</name>
<dbReference type="Gene3D" id="3.30.70.100">
    <property type="match status" value="1"/>
</dbReference>
<evidence type="ECO:0000313" key="2">
    <source>
        <dbReference type="EMBL" id="SNY45950.1"/>
    </source>
</evidence>
<dbReference type="GO" id="GO:0004497">
    <property type="term" value="F:monooxygenase activity"/>
    <property type="evidence" value="ECO:0007669"/>
    <property type="project" value="UniProtKB-KW"/>
</dbReference>
<dbReference type="InterPro" id="IPR007138">
    <property type="entry name" value="ABM_dom"/>
</dbReference>
<evidence type="ECO:0000259" key="1">
    <source>
        <dbReference type="PROSITE" id="PS51725"/>
    </source>
</evidence>
<evidence type="ECO:0000313" key="3">
    <source>
        <dbReference type="Proteomes" id="UP000219612"/>
    </source>
</evidence>
<organism evidence="2 3">
    <name type="scientific">Paractinoplanes atraurantiacus</name>
    <dbReference type="NCBI Taxonomy" id="1036182"/>
    <lineage>
        <taxon>Bacteria</taxon>
        <taxon>Bacillati</taxon>
        <taxon>Actinomycetota</taxon>
        <taxon>Actinomycetes</taxon>
        <taxon>Micromonosporales</taxon>
        <taxon>Micromonosporaceae</taxon>
        <taxon>Paractinoplanes</taxon>
    </lineage>
</organism>
<keyword evidence="3" id="KW-1185">Reference proteome</keyword>
<dbReference type="InterPro" id="IPR011008">
    <property type="entry name" value="Dimeric_a/b-barrel"/>
</dbReference>
<dbReference type="OrthoDB" id="165368at2"/>
<dbReference type="SUPFAM" id="SSF54909">
    <property type="entry name" value="Dimeric alpha+beta barrel"/>
    <property type="match status" value="1"/>
</dbReference>
<protein>
    <submittedName>
        <fullName evidence="2">Quinol monooxygenase YgiN</fullName>
    </submittedName>
</protein>
<sequence>MPYGYIASMKARPGHRDEVIDILTGGADGLRTAGCHLYVVAAATTDDVTIWVSEVWESKQHHDDSLKLPEARAAIAQAMPLLTGEFFTQETEVRGGLTGQP</sequence>
<keyword evidence="2" id="KW-0503">Monooxygenase</keyword>
<dbReference type="RefSeq" id="WP_097321496.1">
    <property type="nucleotide sequence ID" value="NZ_OBDY01000007.1"/>
</dbReference>
<feature type="domain" description="ABM" evidence="1">
    <location>
        <begin position="3"/>
        <end position="93"/>
    </location>
</feature>